<dbReference type="AlphaFoldDB" id="A0A8R1Z9R0"/>
<dbReference type="Proteomes" id="UP000005239">
    <property type="component" value="Unassembled WGS sequence"/>
</dbReference>
<evidence type="ECO:0000313" key="1">
    <source>
        <dbReference type="EnsemblMetazoa" id="PPA46724.1"/>
    </source>
</evidence>
<keyword evidence="2" id="KW-1185">Reference proteome</keyword>
<accession>A0A8R1Z9R0</accession>
<reference evidence="1" key="2">
    <citation type="submission" date="2022-06" db="UniProtKB">
        <authorList>
            <consortium name="EnsemblMetazoa"/>
        </authorList>
    </citation>
    <scope>IDENTIFICATION</scope>
    <source>
        <strain evidence="1">PS312</strain>
    </source>
</reference>
<evidence type="ECO:0000313" key="2">
    <source>
        <dbReference type="Proteomes" id="UP000005239"/>
    </source>
</evidence>
<gene>
    <name evidence="1" type="primary">WBGene00304503</name>
</gene>
<name>A0A8R1Z9R0_PRIPA</name>
<dbReference type="EnsemblMetazoa" id="PPA46724.1">
    <property type="protein sequence ID" value="PPA46724.1"/>
    <property type="gene ID" value="WBGene00304503"/>
</dbReference>
<organism evidence="1 2">
    <name type="scientific">Pristionchus pacificus</name>
    <name type="common">Parasitic nematode worm</name>
    <dbReference type="NCBI Taxonomy" id="54126"/>
    <lineage>
        <taxon>Eukaryota</taxon>
        <taxon>Metazoa</taxon>
        <taxon>Ecdysozoa</taxon>
        <taxon>Nematoda</taxon>
        <taxon>Chromadorea</taxon>
        <taxon>Rhabditida</taxon>
        <taxon>Rhabditina</taxon>
        <taxon>Diplogasteromorpha</taxon>
        <taxon>Diplogasteroidea</taxon>
        <taxon>Neodiplogasteridae</taxon>
        <taxon>Pristionchus</taxon>
    </lineage>
</organism>
<protein>
    <submittedName>
        <fullName evidence="1">Uncharacterized protein</fullName>
    </submittedName>
</protein>
<dbReference type="OrthoDB" id="5810718at2759"/>
<sequence length="288" mass="33383">YIQMDGYLVSLSVAIGVDGKGEKECDAGPFTLKVSWIEDETDTVVKVDGYLEHDLGDSFRSVVDLQISIGEKDTKWIVGSLWPENEMSTVWRRKRRAKKNAEEKIVVKYRTNVLSMHNLIEPNRSRSFRVLCASKCWFVNVNRLIDHGGIFVEWKKLIEQNVFQVVSMEDPFEMGCLLESLVAYDQPVVHRHNYSILLPIASRLRLHKLMRVIEDWLMQSHFHIIRLLEISVMYRMSRLYDFGTKELGPPMEALRTLHVYLAECNCTLNDLPPSLYAAFKITPRTITM</sequence>
<proteinExistence type="predicted"/>
<reference evidence="2" key="1">
    <citation type="journal article" date="2008" name="Nat. Genet.">
        <title>The Pristionchus pacificus genome provides a unique perspective on nematode lifestyle and parasitism.</title>
        <authorList>
            <person name="Dieterich C."/>
            <person name="Clifton S.W."/>
            <person name="Schuster L.N."/>
            <person name="Chinwalla A."/>
            <person name="Delehaunty K."/>
            <person name="Dinkelacker I."/>
            <person name="Fulton L."/>
            <person name="Fulton R."/>
            <person name="Godfrey J."/>
            <person name="Minx P."/>
            <person name="Mitreva M."/>
            <person name="Roeseler W."/>
            <person name="Tian H."/>
            <person name="Witte H."/>
            <person name="Yang S.P."/>
            <person name="Wilson R.K."/>
            <person name="Sommer R.J."/>
        </authorList>
    </citation>
    <scope>NUCLEOTIDE SEQUENCE [LARGE SCALE GENOMIC DNA]</scope>
    <source>
        <strain evidence="2">PS312</strain>
    </source>
</reference>